<accession>A0A0A8YZ38</accession>
<reference evidence="1" key="1">
    <citation type="submission" date="2014-09" db="EMBL/GenBank/DDBJ databases">
        <authorList>
            <person name="Magalhaes I.L.F."/>
            <person name="Oliveira U."/>
            <person name="Santos F.R."/>
            <person name="Vidigal T.H.D.A."/>
            <person name="Brescovit A.D."/>
            <person name="Santos A.J."/>
        </authorList>
    </citation>
    <scope>NUCLEOTIDE SEQUENCE</scope>
    <source>
        <tissue evidence="1">Shoot tissue taken approximately 20 cm above the soil surface</tissue>
    </source>
</reference>
<proteinExistence type="predicted"/>
<protein>
    <submittedName>
        <fullName evidence="1">Uncharacterized protein</fullName>
    </submittedName>
</protein>
<name>A0A0A8YZ38_ARUDO</name>
<dbReference type="EMBL" id="GBRH01268150">
    <property type="protein sequence ID" value="JAD29745.1"/>
    <property type="molecule type" value="Transcribed_RNA"/>
</dbReference>
<sequence>MLQDFRHTSTQIIDSQLTSLSLSTMGVVCPLCPPQWGFCRPR</sequence>
<organism evidence="1">
    <name type="scientific">Arundo donax</name>
    <name type="common">Giant reed</name>
    <name type="synonym">Donax arundinaceus</name>
    <dbReference type="NCBI Taxonomy" id="35708"/>
    <lineage>
        <taxon>Eukaryota</taxon>
        <taxon>Viridiplantae</taxon>
        <taxon>Streptophyta</taxon>
        <taxon>Embryophyta</taxon>
        <taxon>Tracheophyta</taxon>
        <taxon>Spermatophyta</taxon>
        <taxon>Magnoliopsida</taxon>
        <taxon>Liliopsida</taxon>
        <taxon>Poales</taxon>
        <taxon>Poaceae</taxon>
        <taxon>PACMAD clade</taxon>
        <taxon>Arundinoideae</taxon>
        <taxon>Arundineae</taxon>
        <taxon>Arundo</taxon>
    </lineage>
</organism>
<evidence type="ECO:0000313" key="1">
    <source>
        <dbReference type="EMBL" id="JAD29745.1"/>
    </source>
</evidence>
<reference evidence="1" key="2">
    <citation type="journal article" date="2015" name="Data Brief">
        <title>Shoot transcriptome of the giant reed, Arundo donax.</title>
        <authorList>
            <person name="Barrero R.A."/>
            <person name="Guerrero F.D."/>
            <person name="Moolhuijzen P."/>
            <person name="Goolsby J.A."/>
            <person name="Tidwell J."/>
            <person name="Bellgard S.E."/>
            <person name="Bellgard M.I."/>
        </authorList>
    </citation>
    <scope>NUCLEOTIDE SEQUENCE</scope>
    <source>
        <tissue evidence="1">Shoot tissue taken approximately 20 cm above the soil surface</tissue>
    </source>
</reference>
<dbReference type="AlphaFoldDB" id="A0A0A8YZ38"/>